<accession>A0A7C4KZQ3</accession>
<dbReference type="Pfam" id="PF00583">
    <property type="entry name" value="Acetyltransf_1"/>
    <property type="match status" value="1"/>
</dbReference>
<dbReference type="InterPro" id="IPR050276">
    <property type="entry name" value="MshD_Acetyltransferase"/>
</dbReference>
<dbReference type="EMBL" id="DSXR01000068">
    <property type="protein sequence ID" value="HGS87297.1"/>
    <property type="molecule type" value="Genomic_DNA"/>
</dbReference>
<sequence length="285" mass="32529">MSEQLIIRPANSEDRPVLSTELDHADHVFYHLDWSSPLDWIGKQPFWVVEDARGICAALALIEEPAGIAWLRMYACRRGVSPEEHWETLMNKCLAHFDPQNMPTIAALGLKEWLIPLLTGVGFLYHQSIVTLYRELNDRGEDDLPIPPSVFIRPMEEEDLPRVAAIDQQAFEPIWQNSLPQIEISFQRARYATVAELDGQVVGFQISTSNLFSVHLARLAVLPSHTRQHIGFALVADLIQRCKRDGCWELSVNTQNDNHASLSLYQKIGFKRSDQSFSVWTYYAD</sequence>
<dbReference type="CDD" id="cd04301">
    <property type="entry name" value="NAT_SF"/>
    <property type="match status" value="1"/>
</dbReference>
<evidence type="ECO:0000259" key="1">
    <source>
        <dbReference type="PROSITE" id="PS51186"/>
    </source>
</evidence>
<organism evidence="2">
    <name type="scientific">Bellilinea caldifistulae</name>
    <dbReference type="NCBI Taxonomy" id="360411"/>
    <lineage>
        <taxon>Bacteria</taxon>
        <taxon>Bacillati</taxon>
        <taxon>Chloroflexota</taxon>
        <taxon>Anaerolineae</taxon>
        <taxon>Anaerolineales</taxon>
        <taxon>Anaerolineaceae</taxon>
        <taxon>Bellilinea</taxon>
    </lineage>
</organism>
<dbReference type="InterPro" id="IPR000182">
    <property type="entry name" value="GNAT_dom"/>
</dbReference>
<dbReference type="Gene3D" id="3.40.630.30">
    <property type="match status" value="1"/>
</dbReference>
<name>A0A7C4KZQ3_9CHLR</name>
<evidence type="ECO:0000313" key="2">
    <source>
        <dbReference type="EMBL" id="HGS87297.1"/>
    </source>
</evidence>
<feature type="domain" description="N-acetyltransferase" evidence="1">
    <location>
        <begin position="150"/>
        <end position="285"/>
    </location>
</feature>
<proteinExistence type="predicted"/>
<dbReference type="SUPFAM" id="SSF55729">
    <property type="entry name" value="Acyl-CoA N-acyltransferases (Nat)"/>
    <property type="match status" value="1"/>
</dbReference>
<protein>
    <submittedName>
        <fullName evidence="2">GNAT family N-acetyltransferase</fullName>
    </submittedName>
</protein>
<keyword evidence="2" id="KW-0808">Transferase</keyword>
<dbReference type="PANTHER" id="PTHR43617">
    <property type="entry name" value="L-AMINO ACID N-ACETYLTRANSFERASE"/>
    <property type="match status" value="1"/>
</dbReference>
<dbReference type="AlphaFoldDB" id="A0A7C4KZQ3"/>
<dbReference type="InterPro" id="IPR016181">
    <property type="entry name" value="Acyl_CoA_acyltransferase"/>
</dbReference>
<reference evidence="2" key="1">
    <citation type="journal article" date="2020" name="mSystems">
        <title>Genome- and Community-Level Interaction Insights into Carbon Utilization and Element Cycling Functions of Hydrothermarchaeota in Hydrothermal Sediment.</title>
        <authorList>
            <person name="Zhou Z."/>
            <person name="Liu Y."/>
            <person name="Xu W."/>
            <person name="Pan J."/>
            <person name="Luo Z.H."/>
            <person name="Li M."/>
        </authorList>
    </citation>
    <scope>NUCLEOTIDE SEQUENCE [LARGE SCALE GENOMIC DNA]</scope>
    <source>
        <strain evidence="2">SpSt-556</strain>
    </source>
</reference>
<gene>
    <name evidence="2" type="ORF">ENT17_06710</name>
</gene>
<dbReference type="PROSITE" id="PS51186">
    <property type="entry name" value="GNAT"/>
    <property type="match status" value="1"/>
</dbReference>
<dbReference type="GO" id="GO:0016747">
    <property type="term" value="F:acyltransferase activity, transferring groups other than amino-acyl groups"/>
    <property type="evidence" value="ECO:0007669"/>
    <property type="project" value="InterPro"/>
</dbReference>
<comment type="caution">
    <text evidence="2">The sequence shown here is derived from an EMBL/GenBank/DDBJ whole genome shotgun (WGS) entry which is preliminary data.</text>
</comment>